<feature type="region of interest" description="Disordered" evidence="1">
    <location>
        <begin position="821"/>
        <end position="900"/>
    </location>
</feature>
<dbReference type="Proteomes" id="UP001530400">
    <property type="component" value="Unassembled WGS sequence"/>
</dbReference>
<feature type="compositionally biased region" description="Polar residues" evidence="1">
    <location>
        <begin position="22"/>
        <end position="32"/>
    </location>
</feature>
<accession>A0ABD3N8T9</accession>
<feature type="compositionally biased region" description="Basic and acidic residues" evidence="1">
    <location>
        <begin position="215"/>
        <end position="236"/>
    </location>
</feature>
<feature type="compositionally biased region" description="Polar residues" evidence="1">
    <location>
        <begin position="875"/>
        <end position="900"/>
    </location>
</feature>
<feature type="region of interest" description="Disordered" evidence="1">
    <location>
        <begin position="492"/>
        <end position="529"/>
    </location>
</feature>
<feature type="compositionally biased region" description="Basic and acidic residues" evidence="1">
    <location>
        <begin position="334"/>
        <end position="348"/>
    </location>
</feature>
<reference evidence="2 3" key="1">
    <citation type="submission" date="2024-10" db="EMBL/GenBank/DDBJ databases">
        <title>Updated reference genomes for cyclostephanoid diatoms.</title>
        <authorList>
            <person name="Roberts W.R."/>
            <person name="Alverson A.J."/>
        </authorList>
    </citation>
    <scope>NUCLEOTIDE SEQUENCE [LARGE SCALE GENOMIC DNA]</scope>
    <source>
        <strain evidence="2 3">AJA010-31</strain>
    </source>
</reference>
<feature type="compositionally biased region" description="Basic and acidic residues" evidence="1">
    <location>
        <begin position="256"/>
        <end position="265"/>
    </location>
</feature>
<feature type="compositionally biased region" description="Polar residues" evidence="1">
    <location>
        <begin position="407"/>
        <end position="417"/>
    </location>
</feature>
<feature type="compositionally biased region" description="Low complexity" evidence="1">
    <location>
        <begin position="441"/>
        <end position="453"/>
    </location>
</feature>
<sequence>MVLLQEPHPSTPHNTDPYPYSTVVTNGTSPISVTMKPEDAEPKMMSVQERIRALNKSTNDSSKPALRGPLATKRAVSPWQVKGAAVGSKSPSVSSNNADATANEQNEVQSSAEKQKQQAVPIATSGPNQIPDDELQEVTGKTSIIAKSNSSNSSDARSDEVIADTELRIDSSNTLHQFMLDSSPREETGQLFDEPEEETEGDFDASAAVKYWRRSKGETDDEPVKNEEQVASRIEKSNTVSTCDETNQDWNSQREINSEEVKSNDEETPSDEAGGHLGKPEPEANPAGSVDAAAAAEESSEEAKASNSPCIASKPPSPPVILRTVHSYPDMDAIEQKNDTPGHEEAVDQKVANTTEDKPQRRESESDHSSIGSKEKPQKLQKEKPATTTRSFSQRAFEKRSSRRKAAQQNAQTPTSSRGEEKTNDVEATAEVESASVFSGSTTHSASTIQTTTLSSRATRLLREKRQGNVIKTDRLATSLAKNLLRAKLHAEPTSKNSLGSAAARQEEDDVKINAQSSTANNLTPMSDEFSSKFADNSYSASDQAIRIHQQRPAGARMPSPAPLDRHYSNPNLNHPMSYEMHRQPSHVSHVSHYSNPIQFGPSPSFQNVEVGITTGPTVYQTHKHTVPHYINPVVGIPHVDPRNMPNRAASIPSDLLVQPKFSRYNSFDVQNPKPSTIQNVLTEDSESWCASRTQDEGTQDGTADGTLDETTQDGSTAGGTQYTPVESVGHESNGNESTGSYSANLSIESIPHLDSFPKGRSFDKGYTVFEHIQNACDALSPISCGPEIVSNPTFQSNDLIHVGSTFSEDVAIEVEYVARSTEPCDDLEEQGSTESDDDPEEPESVEPYNDSEEQRSKEPDDDPQEQQDTHGADTGSSESDSIYSLSTRDMDSNFSSGNV</sequence>
<comment type="caution">
    <text evidence="2">The sequence shown here is derived from an EMBL/GenBank/DDBJ whole genome shotgun (WGS) entry which is preliminary data.</text>
</comment>
<gene>
    <name evidence="2" type="ORF">ACHAWO_004361</name>
</gene>
<keyword evidence="3" id="KW-1185">Reference proteome</keyword>
<feature type="compositionally biased region" description="Polar residues" evidence="1">
    <location>
        <begin position="89"/>
        <end position="112"/>
    </location>
</feature>
<feature type="compositionally biased region" description="Acidic residues" evidence="1">
    <location>
        <begin position="824"/>
        <end position="845"/>
    </location>
</feature>
<dbReference type="EMBL" id="JALLPJ020001267">
    <property type="protein sequence ID" value="KAL3772435.1"/>
    <property type="molecule type" value="Genomic_DNA"/>
</dbReference>
<feature type="compositionally biased region" description="Polar residues" evidence="1">
    <location>
        <begin position="713"/>
        <end position="743"/>
    </location>
</feature>
<feature type="compositionally biased region" description="Polar residues" evidence="1">
    <location>
        <begin position="237"/>
        <end position="255"/>
    </location>
</feature>
<dbReference type="AlphaFoldDB" id="A0ABD3N8T9"/>
<organism evidence="2 3">
    <name type="scientific">Cyclotella atomus</name>
    <dbReference type="NCBI Taxonomy" id="382360"/>
    <lineage>
        <taxon>Eukaryota</taxon>
        <taxon>Sar</taxon>
        <taxon>Stramenopiles</taxon>
        <taxon>Ochrophyta</taxon>
        <taxon>Bacillariophyta</taxon>
        <taxon>Coscinodiscophyceae</taxon>
        <taxon>Thalassiosirophycidae</taxon>
        <taxon>Stephanodiscales</taxon>
        <taxon>Stephanodiscaceae</taxon>
        <taxon>Cyclotella</taxon>
    </lineage>
</organism>
<feature type="compositionally biased region" description="Acidic residues" evidence="1">
    <location>
        <begin position="193"/>
        <end position="203"/>
    </location>
</feature>
<evidence type="ECO:0000256" key="1">
    <source>
        <dbReference type="SAM" id="MobiDB-lite"/>
    </source>
</evidence>
<protein>
    <submittedName>
        <fullName evidence="2">Uncharacterized protein</fullName>
    </submittedName>
</protein>
<evidence type="ECO:0000313" key="3">
    <source>
        <dbReference type="Proteomes" id="UP001530400"/>
    </source>
</evidence>
<feature type="compositionally biased region" description="Low complexity" evidence="1">
    <location>
        <begin position="143"/>
        <end position="155"/>
    </location>
</feature>
<name>A0ABD3N8T9_9STRA</name>
<feature type="region of interest" description="Disordered" evidence="1">
    <location>
        <begin position="181"/>
        <end position="453"/>
    </location>
</feature>
<feature type="region of interest" description="Disordered" evidence="1">
    <location>
        <begin position="1"/>
        <end position="160"/>
    </location>
</feature>
<feature type="region of interest" description="Disordered" evidence="1">
    <location>
        <begin position="666"/>
        <end position="743"/>
    </location>
</feature>
<feature type="compositionally biased region" description="Polar residues" evidence="1">
    <location>
        <begin position="514"/>
        <end position="525"/>
    </location>
</feature>
<feature type="compositionally biased region" description="Basic and acidic residues" evidence="1">
    <location>
        <begin position="355"/>
        <end position="385"/>
    </location>
</feature>
<proteinExistence type="predicted"/>
<evidence type="ECO:0000313" key="2">
    <source>
        <dbReference type="EMBL" id="KAL3772435.1"/>
    </source>
</evidence>
<feature type="compositionally biased region" description="Polar residues" evidence="1">
    <location>
        <begin position="666"/>
        <end position="693"/>
    </location>
</feature>